<name>A0ABM7I6T6_9MYCO</name>
<feature type="DNA-binding region" description="H-T-H motif" evidence="4">
    <location>
        <begin position="51"/>
        <end position="70"/>
    </location>
</feature>
<dbReference type="InterPro" id="IPR050109">
    <property type="entry name" value="HTH-type_TetR-like_transc_reg"/>
</dbReference>
<reference evidence="6 7" key="1">
    <citation type="journal article" date="2019" name="Emerg. Microbes Infect.">
        <title>Comprehensive subspecies identification of 175 nontuberculous mycobacteria species based on 7547 genomic profiles.</title>
        <authorList>
            <person name="Matsumoto Y."/>
            <person name="Kinjo T."/>
            <person name="Motooka D."/>
            <person name="Nabeya D."/>
            <person name="Jung N."/>
            <person name="Uechi K."/>
            <person name="Horii T."/>
            <person name="Iida T."/>
            <person name="Fujita J."/>
            <person name="Nakamura S."/>
        </authorList>
    </citation>
    <scope>NUCLEOTIDE SEQUENCE [LARGE SCALE GENOMIC DNA]</scope>
    <source>
        <strain evidence="6 7">JCM 15296</strain>
    </source>
</reference>
<evidence type="ECO:0000313" key="6">
    <source>
        <dbReference type="EMBL" id="BBX82268.1"/>
    </source>
</evidence>
<dbReference type="PROSITE" id="PS50977">
    <property type="entry name" value="HTH_TETR_2"/>
    <property type="match status" value="1"/>
</dbReference>
<feature type="domain" description="HTH tetR-type" evidence="5">
    <location>
        <begin position="28"/>
        <end position="88"/>
    </location>
</feature>
<evidence type="ECO:0000256" key="2">
    <source>
        <dbReference type="ARBA" id="ARBA00023125"/>
    </source>
</evidence>
<evidence type="ECO:0000256" key="4">
    <source>
        <dbReference type="PROSITE-ProRule" id="PRU00335"/>
    </source>
</evidence>
<evidence type="ECO:0000313" key="7">
    <source>
        <dbReference type="Proteomes" id="UP000465609"/>
    </source>
</evidence>
<protein>
    <recommendedName>
        <fullName evidence="5">HTH tetR-type domain-containing protein</fullName>
    </recommendedName>
</protein>
<evidence type="ECO:0000259" key="5">
    <source>
        <dbReference type="PROSITE" id="PS50977"/>
    </source>
</evidence>
<organism evidence="6 7">
    <name type="scientific">Mycolicibacterium aubagnense</name>
    <dbReference type="NCBI Taxonomy" id="319707"/>
    <lineage>
        <taxon>Bacteria</taxon>
        <taxon>Bacillati</taxon>
        <taxon>Actinomycetota</taxon>
        <taxon>Actinomycetes</taxon>
        <taxon>Mycobacteriales</taxon>
        <taxon>Mycobacteriaceae</taxon>
        <taxon>Mycolicibacterium</taxon>
    </lineage>
</organism>
<evidence type="ECO:0000256" key="3">
    <source>
        <dbReference type="ARBA" id="ARBA00023163"/>
    </source>
</evidence>
<dbReference type="EMBL" id="AP022577">
    <property type="protein sequence ID" value="BBX82268.1"/>
    <property type="molecule type" value="Genomic_DNA"/>
</dbReference>
<dbReference type="InterPro" id="IPR009057">
    <property type="entry name" value="Homeodomain-like_sf"/>
</dbReference>
<dbReference type="PRINTS" id="PR00455">
    <property type="entry name" value="HTHTETR"/>
</dbReference>
<evidence type="ECO:0000256" key="1">
    <source>
        <dbReference type="ARBA" id="ARBA00023015"/>
    </source>
</evidence>
<keyword evidence="2 4" id="KW-0238">DNA-binding</keyword>
<keyword evidence="3" id="KW-0804">Transcription</keyword>
<dbReference type="RefSeq" id="WP_170212475.1">
    <property type="nucleotide sequence ID" value="NZ_CP122994.1"/>
</dbReference>
<dbReference type="PANTHER" id="PTHR30055:SF234">
    <property type="entry name" value="HTH-TYPE TRANSCRIPTIONAL REGULATOR BETI"/>
    <property type="match status" value="1"/>
</dbReference>
<keyword evidence="7" id="KW-1185">Reference proteome</keyword>
<dbReference type="SUPFAM" id="SSF46689">
    <property type="entry name" value="Homeodomain-like"/>
    <property type="match status" value="1"/>
</dbReference>
<dbReference type="InterPro" id="IPR001647">
    <property type="entry name" value="HTH_TetR"/>
</dbReference>
<dbReference type="Pfam" id="PF00440">
    <property type="entry name" value="TetR_N"/>
    <property type="match status" value="1"/>
</dbReference>
<dbReference type="Proteomes" id="UP000465609">
    <property type="component" value="Chromosome"/>
</dbReference>
<dbReference type="Gene3D" id="1.10.357.10">
    <property type="entry name" value="Tetracycline Repressor, domain 2"/>
    <property type="match status" value="1"/>
</dbReference>
<gene>
    <name evidence="6" type="ORF">MAUB_01410</name>
</gene>
<dbReference type="PANTHER" id="PTHR30055">
    <property type="entry name" value="HTH-TYPE TRANSCRIPTIONAL REGULATOR RUTR"/>
    <property type="match status" value="1"/>
</dbReference>
<accession>A0ABM7I6T6</accession>
<proteinExistence type="predicted"/>
<sequence length="220" mass="24884">MRESWHEFCVLSTRMETVFTRRREPAKPTSRDMIVEAALTVFAERGIRASTLKDVAHAAGVSVGRVQHHFKTKDELVAAVDDHAIDVLAAKIQNPDAPPVEALMAMGRKFADVLIETPHVLEYICQQMIEPSEVGKTIFDGIYQISEAQRVQFTERGQTREDLDPVWGSLLPLILRAGTIALRHHIERYIPGQFLDSDQIRRWDEAVTALIRHGQLRPDA</sequence>
<keyword evidence="1" id="KW-0805">Transcription regulation</keyword>